<gene>
    <name evidence="1" type="ORF">SURPRISE13_179</name>
</gene>
<proteinExistence type="predicted"/>
<protein>
    <submittedName>
        <fullName evidence="1">Uncharacterized protein</fullName>
    </submittedName>
</protein>
<dbReference type="EMBL" id="PP856017">
    <property type="protein sequence ID" value="XBS47634.1"/>
    <property type="molecule type" value="Genomic_DNA"/>
</dbReference>
<sequence length="234" mass="27732">MTQQEKKRPPNPSSIPMDDPRYPIWGRVWYCKVPRIARYGTAYLERYGLPTSGNQNVDRELMKQLAPVYITIAQMVEYYHEHTMVSIIKRDDTKAIYEICQDYTFDWARRIQNTVFNHNVPFEDLVQIDEFAEAVYQYAGHEYGEEFARTFIPEGVQREIVDLHKMFEAVDNRVKNRGKIKSDQYTVRNRYSPNPVVDAKPVTQQEEKKLPERPTMRDIFLSYMDRNGIHGRVQ</sequence>
<evidence type="ECO:0000313" key="1">
    <source>
        <dbReference type="EMBL" id="XBS47634.1"/>
    </source>
</evidence>
<accession>A0AAU7PF85</accession>
<organism evidence="1">
    <name type="scientific">Burkholderia phage vB_BgluM-SURPRISE13</name>
    <dbReference type="NCBI Taxonomy" id="3159457"/>
    <lineage>
        <taxon>Viruses</taxon>
    </lineage>
</organism>
<name>A0AAU7PF85_9VIRU</name>
<reference evidence="1" key="1">
    <citation type="submission" date="2024-05" db="EMBL/GenBank/DDBJ databases">
        <title>Isolation and characterization of the novel Burkholderia jumbo bacteriophage Surprise13.</title>
        <authorList>
            <person name="Supina B.S.I."/>
            <person name="Dennis J."/>
        </authorList>
    </citation>
    <scope>NUCLEOTIDE SEQUENCE</scope>
</reference>